<dbReference type="InterPro" id="IPR039866">
    <property type="entry name" value="CPQ"/>
</dbReference>
<reference evidence="23 24" key="1">
    <citation type="submission" date="2019-03" db="EMBL/GenBank/DDBJ databases">
        <authorList>
            <person name="Kim M.K.M."/>
        </authorList>
    </citation>
    <scope>NUCLEOTIDE SEQUENCE [LARGE SCALE GENOMIC DNA]</scope>
    <source>
        <strain evidence="23 24">17J68-12</strain>
    </source>
</reference>
<evidence type="ECO:0000256" key="12">
    <source>
        <dbReference type="ARBA" id="ARBA00022824"/>
    </source>
</evidence>
<dbReference type="GO" id="GO:0005576">
    <property type="term" value="C:extracellular region"/>
    <property type="evidence" value="ECO:0007669"/>
    <property type="project" value="UniProtKB-SubCell"/>
</dbReference>
<accession>A0A4R1B5N9</accession>
<evidence type="ECO:0000256" key="8">
    <source>
        <dbReference type="ARBA" id="ARBA00022670"/>
    </source>
</evidence>
<evidence type="ECO:0000256" key="9">
    <source>
        <dbReference type="ARBA" id="ARBA00022723"/>
    </source>
</evidence>
<gene>
    <name evidence="23" type="ORF">EPD60_13045</name>
</gene>
<name>A0A4R1B5N9_9BACT</name>
<comment type="subcellular location">
    <subcellularLocation>
        <location evidence="1">Endoplasmic reticulum</location>
    </subcellularLocation>
    <subcellularLocation>
        <location evidence="3">Golgi apparatus</location>
    </subcellularLocation>
    <subcellularLocation>
        <location evidence="2">Lysosome</location>
    </subcellularLocation>
    <subcellularLocation>
        <location evidence="4">Secreted</location>
    </subcellularLocation>
</comment>
<keyword evidence="7" id="KW-0121">Carboxypeptidase</keyword>
<feature type="signal peptide" evidence="21">
    <location>
        <begin position="1"/>
        <end position="19"/>
    </location>
</feature>
<sequence length="463" mass="50292">MKRTLSFLAGLLIAGAAAAQNVDSLFIRRLADEILENSRAYENLRQLTKGVGGRLAGSPGMVKAEAWGQRALQEAGAGRVWLQECMVPHWVRGGYDIFQAERLTANDGKNRKWSTRRLSAIALGNSLASNGARRAPVLLVHDFAELEAKKDSVAGKIVFFNYKFNPRYVHTFEAYRDAGAYRGQGPVRAARYGAVGVAIRSLSEGTDNFPHTGTTASGDTVKTVPSVALGLRDADWLDSAIRSGTTVWATLQTFGRFLPDTVGHNVIGELRGSEFPDQIITIGGHLDSWDPAEGAHDDGAGVVHTIEVLRAFKALGYQPKRTIRFVLFANEENGLRGGRKYAEEAKAKGEQHIFALESDEGGFTPRGFGLSAPDAPFQKFLSWQPLLAPYGASEFLRGGGGSDIGPLGQQLKTPTCGFVPDSQRYFDVHHAANDVFENVNKRELELGAVNIAALIYLVDKYGL</sequence>
<evidence type="ECO:0000256" key="7">
    <source>
        <dbReference type="ARBA" id="ARBA00022645"/>
    </source>
</evidence>
<dbReference type="RefSeq" id="WP_131449967.1">
    <property type="nucleotide sequence ID" value="NZ_SJZI01000046.1"/>
</dbReference>
<dbReference type="SUPFAM" id="SSF53187">
    <property type="entry name" value="Zn-dependent exopeptidases"/>
    <property type="match status" value="1"/>
</dbReference>
<dbReference type="AlphaFoldDB" id="A0A4R1B5N9"/>
<dbReference type="GO" id="GO:0004180">
    <property type="term" value="F:carboxypeptidase activity"/>
    <property type="evidence" value="ECO:0007669"/>
    <property type="project" value="UniProtKB-KW"/>
</dbReference>
<comment type="subunit">
    <text evidence="19">Homodimer. The monomeric form is inactive while the homodimer is active.</text>
</comment>
<dbReference type="PANTHER" id="PTHR12053">
    <property type="entry name" value="PROTEASE FAMILY M28 PLASMA GLUTAMATE CARBOXYPEPTIDASE-RELATED"/>
    <property type="match status" value="1"/>
</dbReference>
<dbReference type="InterPro" id="IPR007484">
    <property type="entry name" value="Peptidase_M28"/>
</dbReference>
<proteinExistence type="predicted"/>
<keyword evidence="12" id="KW-0256">Endoplasmic reticulum</keyword>
<evidence type="ECO:0000256" key="11">
    <source>
        <dbReference type="ARBA" id="ARBA00022801"/>
    </source>
</evidence>
<dbReference type="PANTHER" id="PTHR12053:SF3">
    <property type="entry name" value="CARBOXYPEPTIDASE Q"/>
    <property type="match status" value="1"/>
</dbReference>
<keyword evidence="9" id="KW-0479">Metal-binding</keyword>
<keyword evidence="6" id="KW-0964">Secreted</keyword>
<dbReference type="Gene3D" id="3.50.30.30">
    <property type="match status" value="1"/>
</dbReference>
<evidence type="ECO:0000256" key="3">
    <source>
        <dbReference type="ARBA" id="ARBA00004555"/>
    </source>
</evidence>
<evidence type="ECO:0000256" key="17">
    <source>
        <dbReference type="ARBA" id="ARBA00023180"/>
    </source>
</evidence>
<dbReference type="GO" id="GO:0046872">
    <property type="term" value="F:metal ion binding"/>
    <property type="evidence" value="ECO:0007669"/>
    <property type="project" value="UniProtKB-KW"/>
</dbReference>
<evidence type="ECO:0000256" key="16">
    <source>
        <dbReference type="ARBA" id="ARBA00023145"/>
    </source>
</evidence>
<evidence type="ECO:0000256" key="13">
    <source>
        <dbReference type="ARBA" id="ARBA00022833"/>
    </source>
</evidence>
<keyword evidence="24" id="KW-1185">Reference proteome</keyword>
<evidence type="ECO:0000259" key="22">
    <source>
        <dbReference type="Pfam" id="PF04389"/>
    </source>
</evidence>
<evidence type="ECO:0000256" key="20">
    <source>
        <dbReference type="ARBA" id="ARBA00033328"/>
    </source>
</evidence>
<organism evidence="23 24">
    <name type="scientific">Flaviaesturariibacter flavus</name>
    <dbReference type="NCBI Taxonomy" id="2502780"/>
    <lineage>
        <taxon>Bacteria</taxon>
        <taxon>Pseudomonadati</taxon>
        <taxon>Bacteroidota</taxon>
        <taxon>Chitinophagia</taxon>
        <taxon>Chitinophagales</taxon>
        <taxon>Chitinophagaceae</taxon>
        <taxon>Flaviaestuariibacter</taxon>
    </lineage>
</organism>
<dbReference type="OrthoDB" id="9769665at2"/>
<protein>
    <recommendedName>
        <fullName evidence="5">Carboxypeptidase Q</fullName>
    </recommendedName>
    <alternativeName>
        <fullName evidence="20">Plasma glutamate carboxypeptidase</fullName>
    </alternativeName>
</protein>
<evidence type="ECO:0000256" key="15">
    <source>
        <dbReference type="ARBA" id="ARBA00023049"/>
    </source>
</evidence>
<keyword evidence="17" id="KW-0325">Glycoprotein</keyword>
<keyword evidence="8" id="KW-0645">Protease</keyword>
<keyword evidence="15" id="KW-0482">Metalloprotease</keyword>
<evidence type="ECO:0000256" key="1">
    <source>
        <dbReference type="ARBA" id="ARBA00004240"/>
    </source>
</evidence>
<feature type="chain" id="PRO_5020715543" description="Carboxypeptidase Q" evidence="21">
    <location>
        <begin position="20"/>
        <end position="463"/>
    </location>
</feature>
<evidence type="ECO:0000313" key="23">
    <source>
        <dbReference type="EMBL" id="TCJ13311.1"/>
    </source>
</evidence>
<dbReference type="Pfam" id="PF04389">
    <property type="entry name" value="Peptidase_M28"/>
    <property type="match status" value="1"/>
</dbReference>
<keyword evidence="10 21" id="KW-0732">Signal</keyword>
<keyword evidence="16" id="KW-0865">Zymogen</keyword>
<evidence type="ECO:0000256" key="21">
    <source>
        <dbReference type="SAM" id="SignalP"/>
    </source>
</evidence>
<dbReference type="GO" id="GO:0006508">
    <property type="term" value="P:proteolysis"/>
    <property type="evidence" value="ECO:0007669"/>
    <property type="project" value="UniProtKB-KW"/>
</dbReference>
<dbReference type="GO" id="GO:0070573">
    <property type="term" value="F:metallodipeptidase activity"/>
    <property type="evidence" value="ECO:0007669"/>
    <property type="project" value="InterPro"/>
</dbReference>
<feature type="domain" description="Peptidase M28" evidence="22">
    <location>
        <begin position="265"/>
        <end position="452"/>
    </location>
</feature>
<evidence type="ECO:0000256" key="14">
    <source>
        <dbReference type="ARBA" id="ARBA00023034"/>
    </source>
</evidence>
<evidence type="ECO:0000256" key="4">
    <source>
        <dbReference type="ARBA" id="ARBA00004613"/>
    </source>
</evidence>
<dbReference type="Proteomes" id="UP000295334">
    <property type="component" value="Unassembled WGS sequence"/>
</dbReference>
<evidence type="ECO:0000313" key="24">
    <source>
        <dbReference type="Proteomes" id="UP000295334"/>
    </source>
</evidence>
<comment type="caution">
    <text evidence="23">The sequence shown here is derived from an EMBL/GenBank/DDBJ whole genome shotgun (WGS) entry which is preliminary data.</text>
</comment>
<evidence type="ECO:0000256" key="6">
    <source>
        <dbReference type="ARBA" id="ARBA00022525"/>
    </source>
</evidence>
<keyword evidence="13" id="KW-0862">Zinc</keyword>
<keyword evidence="14" id="KW-0333">Golgi apparatus</keyword>
<keyword evidence="18" id="KW-0458">Lysosome</keyword>
<dbReference type="GO" id="GO:0005764">
    <property type="term" value="C:lysosome"/>
    <property type="evidence" value="ECO:0007669"/>
    <property type="project" value="UniProtKB-SubCell"/>
</dbReference>
<evidence type="ECO:0000256" key="2">
    <source>
        <dbReference type="ARBA" id="ARBA00004371"/>
    </source>
</evidence>
<evidence type="ECO:0000256" key="18">
    <source>
        <dbReference type="ARBA" id="ARBA00023228"/>
    </source>
</evidence>
<evidence type="ECO:0000256" key="5">
    <source>
        <dbReference type="ARBA" id="ARBA00014116"/>
    </source>
</evidence>
<evidence type="ECO:0000256" key="10">
    <source>
        <dbReference type="ARBA" id="ARBA00022729"/>
    </source>
</evidence>
<dbReference type="EMBL" id="SJZI01000046">
    <property type="protein sequence ID" value="TCJ13311.1"/>
    <property type="molecule type" value="Genomic_DNA"/>
</dbReference>
<dbReference type="Gene3D" id="3.40.630.10">
    <property type="entry name" value="Zn peptidases"/>
    <property type="match status" value="1"/>
</dbReference>
<keyword evidence="11 23" id="KW-0378">Hydrolase</keyword>
<evidence type="ECO:0000256" key="19">
    <source>
        <dbReference type="ARBA" id="ARBA00025833"/>
    </source>
</evidence>